<dbReference type="InterPro" id="IPR025979">
    <property type="entry name" value="ChrR-like_cupin_dom"/>
</dbReference>
<dbReference type="NCBIfam" id="TIGR02451">
    <property type="entry name" value="anti_sig_ChrR"/>
    <property type="match status" value="1"/>
</dbReference>
<name>A0A368XB92_9BURK</name>
<dbReference type="EMBL" id="QPJK01000013">
    <property type="protein sequence ID" value="RCW65222.1"/>
    <property type="molecule type" value="Genomic_DNA"/>
</dbReference>
<dbReference type="InterPro" id="IPR041916">
    <property type="entry name" value="Anti_sigma_zinc_sf"/>
</dbReference>
<dbReference type="Proteomes" id="UP000252884">
    <property type="component" value="Unassembled WGS sequence"/>
</dbReference>
<dbReference type="Gene3D" id="1.10.10.1320">
    <property type="entry name" value="Anti-sigma factor, zinc-finger domain"/>
    <property type="match status" value="1"/>
</dbReference>
<proteinExistence type="predicted"/>
<organism evidence="2 3">
    <name type="scientific">Pseudorhodoferax soli</name>
    <dbReference type="NCBI Taxonomy" id="545864"/>
    <lineage>
        <taxon>Bacteria</taxon>
        <taxon>Pseudomonadati</taxon>
        <taxon>Pseudomonadota</taxon>
        <taxon>Betaproteobacteria</taxon>
        <taxon>Burkholderiales</taxon>
        <taxon>Comamonadaceae</taxon>
    </lineage>
</organism>
<comment type="caution">
    <text evidence="2">The sequence shown here is derived from an EMBL/GenBank/DDBJ whole genome shotgun (WGS) entry which is preliminary data.</text>
</comment>
<feature type="domain" description="ChrR-like cupin" evidence="1">
    <location>
        <begin position="110"/>
        <end position="200"/>
    </location>
</feature>
<dbReference type="RefSeq" id="WP_114472004.1">
    <property type="nucleotide sequence ID" value="NZ_QPJK01000013.1"/>
</dbReference>
<evidence type="ECO:0000259" key="1">
    <source>
        <dbReference type="Pfam" id="PF12973"/>
    </source>
</evidence>
<accession>A0A368XB92</accession>
<dbReference type="InterPro" id="IPR011051">
    <property type="entry name" value="RmlC_Cupin_sf"/>
</dbReference>
<dbReference type="Pfam" id="PF12973">
    <property type="entry name" value="Cupin_7"/>
    <property type="match status" value="1"/>
</dbReference>
<dbReference type="SUPFAM" id="SSF51182">
    <property type="entry name" value="RmlC-like cupins"/>
    <property type="match status" value="1"/>
</dbReference>
<evidence type="ECO:0000313" key="3">
    <source>
        <dbReference type="Proteomes" id="UP000252884"/>
    </source>
</evidence>
<dbReference type="OrthoDB" id="2988517at2"/>
<evidence type="ECO:0000313" key="2">
    <source>
        <dbReference type="EMBL" id="RCW65222.1"/>
    </source>
</evidence>
<dbReference type="CDD" id="cd20301">
    <property type="entry name" value="cupin_ChrR"/>
    <property type="match status" value="1"/>
</dbReference>
<gene>
    <name evidence="2" type="ORF">DES41_113146</name>
</gene>
<dbReference type="Gene3D" id="2.60.120.10">
    <property type="entry name" value="Jelly Rolls"/>
    <property type="match status" value="1"/>
</dbReference>
<dbReference type="InterPro" id="IPR012807">
    <property type="entry name" value="Anti-sigma_ChrR"/>
</dbReference>
<dbReference type="InterPro" id="IPR014710">
    <property type="entry name" value="RmlC-like_jellyroll"/>
</dbReference>
<dbReference type="AlphaFoldDB" id="A0A368XB92"/>
<keyword evidence="3" id="KW-1185">Reference proteome</keyword>
<reference evidence="2 3" key="1">
    <citation type="submission" date="2018-07" db="EMBL/GenBank/DDBJ databases">
        <title>Genomic Encyclopedia of Type Strains, Phase IV (KMG-IV): sequencing the most valuable type-strain genomes for metagenomic binning, comparative biology and taxonomic classification.</title>
        <authorList>
            <person name="Goeker M."/>
        </authorList>
    </citation>
    <scope>NUCLEOTIDE SEQUENCE [LARGE SCALE GENOMIC DNA]</scope>
    <source>
        <strain evidence="2 3">DSM 21634</strain>
    </source>
</reference>
<protein>
    <submittedName>
        <fullName evidence="2">ChrR-like anti-ECFsigma factor</fullName>
    </submittedName>
</protein>
<sequence length="222" mass="23139">MTRITHHPSDALLLSHAAGRLPAGLALVVAVHMEACTRCAAYVGALEAAGGALLEETPPAAMHAQALDQALAALDAPPADAARQAPLQGPPPLPQGAAWPLALALAGSQIAPWRWIGRGMRYSRVRLAGDDAVAVFLLRLAPGKYLPQHAHSGREFTQVLCGGFHDGRAQFHAGDFDAPGRGVHHLPVVQSAGECVCLTAVQGRLQFDSVYGRLLGQLAGLA</sequence>